<dbReference type="PANTHER" id="PTHR37427:SF1">
    <property type="entry name" value="LIPOCALIN-LIKE DOMAIN-CONTAINING PROTEIN"/>
    <property type="match status" value="1"/>
</dbReference>
<name>A0AAF3JBM7_9BILA</name>
<protein>
    <submittedName>
        <fullName evidence="3">Uncharacterized protein</fullName>
    </submittedName>
</protein>
<dbReference type="WBParaSite" id="MBELARI_LOCUS8610">
    <property type="protein sequence ID" value="MBELARI_LOCUS8610"/>
    <property type="gene ID" value="MBELARI_LOCUS8610"/>
</dbReference>
<evidence type="ECO:0000256" key="1">
    <source>
        <dbReference type="SAM" id="SignalP"/>
    </source>
</evidence>
<feature type="signal peptide" evidence="1">
    <location>
        <begin position="1"/>
        <end position="20"/>
    </location>
</feature>
<dbReference type="Proteomes" id="UP000887575">
    <property type="component" value="Unassembled WGS sequence"/>
</dbReference>
<accession>A0AAF3JBM7</accession>
<evidence type="ECO:0000313" key="2">
    <source>
        <dbReference type="Proteomes" id="UP000887575"/>
    </source>
</evidence>
<dbReference type="PROSITE" id="PS51257">
    <property type="entry name" value="PROKAR_LIPOPROTEIN"/>
    <property type="match status" value="1"/>
</dbReference>
<keyword evidence="2" id="KW-1185">Reference proteome</keyword>
<keyword evidence="1" id="KW-0732">Signal</keyword>
<sequence length="132" mass="14758">MRKAWQISFLFFSLLTLSSACELKLQIKSRYVGKIFAQIELPDGSSKIMRFPRFGSTRTIPFSAQICGLYMTSIKTFKKTPRGLDGVDPIGVVQHNLDGKGTLRYEISTDGSPRLIGRDLSVWCAFGKCPFA</sequence>
<organism evidence="2 3">
    <name type="scientific">Mesorhabditis belari</name>
    <dbReference type="NCBI Taxonomy" id="2138241"/>
    <lineage>
        <taxon>Eukaryota</taxon>
        <taxon>Metazoa</taxon>
        <taxon>Ecdysozoa</taxon>
        <taxon>Nematoda</taxon>
        <taxon>Chromadorea</taxon>
        <taxon>Rhabditida</taxon>
        <taxon>Rhabditina</taxon>
        <taxon>Rhabditomorpha</taxon>
        <taxon>Rhabditoidea</taxon>
        <taxon>Rhabditidae</taxon>
        <taxon>Mesorhabditinae</taxon>
        <taxon>Mesorhabditis</taxon>
    </lineage>
</organism>
<dbReference type="PANTHER" id="PTHR37427">
    <property type="entry name" value="PROTEIN CBG20963-RELATED"/>
    <property type="match status" value="1"/>
</dbReference>
<reference evidence="3" key="1">
    <citation type="submission" date="2024-02" db="UniProtKB">
        <authorList>
            <consortium name="WormBaseParasite"/>
        </authorList>
    </citation>
    <scope>IDENTIFICATION</scope>
</reference>
<proteinExistence type="predicted"/>
<feature type="chain" id="PRO_5042218445" evidence="1">
    <location>
        <begin position="21"/>
        <end position="132"/>
    </location>
</feature>
<evidence type="ECO:0000313" key="3">
    <source>
        <dbReference type="WBParaSite" id="MBELARI_LOCUS8610"/>
    </source>
</evidence>
<dbReference type="AlphaFoldDB" id="A0AAF3JBM7"/>